<gene>
    <name evidence="1" type="ORF">CONPUDRAFT_160689</name>
</gene>
<dbReference type="Proteomes" id="UP000053558">
    <property type="component" value="Unassembled WGS sequence"/>
</dbReference>
<dbReference type="GeneID" id="19204375"/>
<reference evidence="2" key="1">
    <citation type="journal article" date="2012" name="Science">
        <title>The Paleozoic origin of enzymatic lignin decomposition reconstructed from 31 fungal genomes.</title>
        <authorList>
            <person name="Floudas D."/>
            <person name="Binder M."/>
            <person name="Riley R."/>
            <person name="Barry K."/>
            <person name="Blanchette R.A."/>
            <person name="Henrissat B."/>
            <person name="Martinez A.T."/>
            <person name="Otillar R."/>
            <person name="Spatafora J.W."/>
            <person name="Yadav J.S."/>
            <person name="Aerts A."/>
            <person name="Benoit I."/>
            <person name="Boyd A."/>
            <person name="Carlson A."/>
            <person name="Copeland A."/>
            <person name="Coutinho P.M."/>
            <person name="de Vries R.P."/>
            <person name="Ferreira P."/>
            <person name="Findley K."/>
            <person name="Foster B."/>
            <person name="Gaskell J."/>
            <person name="Glotzer D."/>
            <person name="Gorecki P."/>
            <person name="Heitman J."/>
            <person name="Hesse C."/>
            <person name="Hori C."/>
            <person name="Igarashi K."/>
            <person name="Jurgens J.A."/>
            <person name="Kallen N."/>
            <person name="Kersten P."/>
            <person name="Kohler A."/>
            <person name="Kuees U."/>
            <person name="Kumar T.K.A."/>
            <person name="Kuo A."/>
            <person name="LaButti K."/>
            <person name="Larrondo L.F."/>
            <person name="Lindquist E."/>
            <person name="Ling A."/>
            <person name="Lombard V."/>
            <person name="Lucas S."/>
            <person name="Lundell T."/>
            <person name="Martin R."/>
            <person name="McLaughlin D.J."/>
            <person name="Morgenstern I."/>
            <person name="Morin E."/>
            <person name="Murat C."/>
            <person name="Nagy L.G."/>
            <person name="Nolan M."/>
            <person name="Ohm R.A."/>
            <person name="Patyshakuliyeva A."/>
            <person name="Rokas A."/>
            <person name="Ruiz-Duenas F.J."/>
            <person name="Sabat G."/>
            <person name="Salamov A."/>
            <person name="Samejima M."/>
            <person name="Schmutz J."/>
            <person name="Slot J.C."/>
            <person name="St John F."/>
            <person name="Stenlid J."/>
            <person name="Sun H."/>
            <person name="Sun S."/>
            <person name="Syed K."/>
            <person name="Tsang A."/>
            <person name="Wiebenga A."/>
            <person name="Young D."/>
            <person name="Pisabarro A."/>
            <person name="Eastwood D.C."/>
            <person name="Martin F."/>
            <person name="Cullen D."/>
            <person name="Grigoriev I.V."/>
            <person name="Hibbett D.S."/>
        </authorList>
    </citation>
    <scope>NUCLEOTIDE SEQUENCE [LARGE SCALE GENOMIC DNA]</scope>
    <source>
        <strain evidence="2">RWD-64-598 SS2</strain>
    </source>
</reference>
<protein>
    <submittedName>
        <fullName evidence="1">Uncharacterized protein</fullName>
    </submittedName>
</protein>
<organism evidence="1 2">
    <name type="scientific">Coniophora puteana (strain RWD-64-598)</name>
    <name type="common">Brown rot fungus</name>
    <dbReference type="NCBI Taxonomy" id="741705"/>
    <lineage>
        <taxon>Eukaryota</taxon>
        <taxon>Fungi</taxon>
        <taxon>Dikarya</taxon>
        <taxon>Basidiomycota</taxon>
        <taxon>Agaricomycotina</taxon>
        <taxon>Agaricomycetes</taxon>
        <taxon>Agaricomycetidae</taxon>
        <taxon>Boletales</taxon>
        <taxon>Coniophorineae</taxon>
        <taxon>Coniophoraceae</taxon>
        <taxon>Coniophora</taxon>
    </lineage>
</organism>
<evidence type="ECO:0000313" key="2">
    <source>
        <dbReference type="Proteomes" id="UP000053558"/>
    </source>
</evidence>
<dbReference type="KEGG" id="cput:CONPUDRAFT_160689"/>
<accession>R7SCB1</accession>
<name>R7SCB1_CONPW</name>
<dbReference type="AlphaFoldDB" id="R7SCB1"/>
<keyword evidence="2" id="KW-1185">Reference proteome</keyword>
<proteinExistence type="predicted"/>
<evidence type="ECO:0000313" key="1">
    <source>
        <dbReference type="EMBL" id="EIW73811.1"/>
    </source>
</evidence>
<dbReference type="EMBL" id="JH711666">
    <property type="protein sequence ID" value="EIW73811.1"/>
    <property type="molecule type" value="Genomic_DNA"/>
</dbReference>
<sequence length="113" mass="12185">MTAQDFVLKEGANVLTPQDALELPRAGGALANPSGDLVIVPISKYTFGDRKTAHSLVVVALDSGQEPLSFPLPNGGEAFWLDDVTLAVVIEAASGKTYNVNFGEIRVLYWKFY</sequence>
<dbReference type="OrthoDB" id="416344at2759"/>
<dbReference type="RefSeq" id="XP_007776013.1">
    <property type="nucleotide sequence ID" value="XM_007777823.1"/>
</dbReference>